<dbReference type="Gene3D" id="1.20.1050.80">
    <property type="entry name" value="VPS9 domain"/>
    <property type="match status" value="1"/>
</dbReference>
<reference evidence="18 19" key="1">
    <citation type="journal article" date="2014" name="Genome Biol. Evol.">
        <title>The secreted proteins of Achlya hypogyna and Thraustotheca clavata identify the ancestral oomycete secretome and reveal gene acquisitions by horizontal gene transfer.</title>
        <authorList>
            <person name="Misner I."/>
            <person name="Blouin N."/>
            <person name="Leonard G."/>
            <person name="Richards T.A."/>
            <person name="Lane C.E."/>
        </authorList>
    </citation>
    <scope>NUCLEOTIDE SEQUENCE [LARGE SCALE GENOMIC DNA]</scope>
    <source>
        <strain evidence="18 19">ATCC 34112</strain>
    </source>
</reference>
<dbReference type="GO" id="GO:0003999">
    <property type="term" value="F:adenine phosphoribosyltransferase activity"/>
    <property type="evidence" value="ECO:0007669"/>
    <property type="project" value="UniProtKB-EC"/>
</dbReference>
<dbReference type="Gene3D" id="2.30.29.30">
    <property type="entry name" value="Pleckstrin-homology domain (PH domain)/Phosphotyrosine-binding domain (PTB)"/>
    <property type="match status" value="2"/>
</dbReference>
<dbReference type="SMART" id="SM00228">
    <property type="entry name" value="PDZ"/>
    <property type="match status" value="1"/>
</dbReference>
<dbReference type="SMART" id="SM00167">
    <property type="entry name" value="VPS9"/>
    <property type="match status" value="1"/>
</dbReference>
<feature type="region of interest" description="Disordered" evidence="14">
    <location>
        <begin position="104"/>
        <end position="142"/>
    </location>
</feature>
<comment type="function">
    <text evidence="3">Catalyzes a salvage reaction resulting in the formation of AMP, that is energically less costly than de novo synthesis.</text>
</comment>
<dbReference type="PANTHER" id="PTHR43715">
    <property type="entry name" value="GDP-MANNOSE 4,6-DEHYDRATASE"/>
    <property type="match status" value="1"/>
</dbReference>
<keyword evidence="9" id="KW-0963">Cytoplasm</keyword>
<keyword evidence="11" id="KW-0808">Transferase</keyword>
<evidence type="ECO:0000256" key="2">
    <source>
        <dbReference type="ARBA" id="ARBA00001937"/>
    </source>
</evidence>
<evidence type="ECO:0000256" key="9">
    <source>
        <dbReference type="ARBA" id="ARBA00022490"/>
    </source>
</evidence>
<dbReference type="Pfam" id="PF00156">
    <property type="entry name" value="Pribosyltran"/>
    <property type="match status" value="1"/>
</dbReference>
<comment type="subunit">
    <text evidence="8">Homodimer.</text>
</comment>
<dbReference type="InterPro" id="IPR006368">
    <property type="entry name" value="GDP_Man_deHydtase"/>
</dbReference>
<evidence type="ECO:0000256" key="11">
    <source>
        <dbReference type="ARBA" id="ARBA00022679"/>
    </source>
</evidence>
<keyword evidence="12" id="KW-0660">Purine salvage</keyword>
<dbReference type="GO" id="GO:0008446">
    <property type="term" value="F:GDP-mannose 4,6-dehydratase activity"/>
    <property type="evidence" value="ECO:0007669"/>
    <property type="project" value="InterPro"/>
</dbReference>
<evidence type="ECO:0000259" key="17">
    <source>
        <dbReference type="PROSITE" id="PS51205"/>
    </source>
</evidence>
<feature type="domain" description="PDZ" evidence="16">
    <location>
        <begin position="653"/>
        <end position="736"/>
    </location>
</feature>
<evidence type="ECO:0000256" key="5">
    <source>
        <dbReference type="ARBA" id="ARBA00004659"/>
    </source>
</evidence>
<feature type="compositionally biased region" description="Acidic residues" evidence="14">
    <location>
        <begin position="105"/>
        <end position="115"/>
    </location>
</feature>
<dbReference type="InterPro" id="IPR037191">
    <property type="entry name" value="VPS9_dom_sf"/>
</dbReference>
<dbReference type="UniPathway" id="UPA00588">
    <property type="reaction ID" value="UER00646"/>
</dbReference>
<evidence type="ECO:0000256" key="13">
    <source>
        <dbReference type="ARBA" id="ARBA00023239"/>
    </source>
</evidence>
<dbReference type="InterPro" id="IPR036034">
    <property type="entry name" value="PDZ_sf"/>
</dbReference>
<evidence type="ECO:0000256" key="4">
    <source>
        <dbReference type="ARBA" id="ARBA00004496"/>
    </source>
</evidence>
<comment type="pathway">
    <text evidence="5">Purine metabolism; AMP biosynthesis via salvage pathway; AMP from adenine: step 1/1.</text>
</comment>
<comment type="subcellular location">
    <subcellularLocation>
        <location evidence="4">Cytoplasm</location>
    </subcellularLocation>
</comment>
<evidence type="ECO:0000256" key="8">
    <source>
        <dbReference type="ARBA" id="ARBA00011738"/>
    </source>
</evidence>
<dbReference type="CDD" id="cd05260">
    <property type="entry name" value="GDP_MD_SDR_e"/>
    <property type="match status" value="1"/>
</dbReference>
<dbReference type="PROSITE" id="PS51205">
    <property type="entry name" value="VPS9"/>
    <property type="match status" value="1"/>
</dbReference>
<dbReference type="InterPro" id="IPR000836">
    <property type="entry name" value="PRTase_dom"/>
</dbReference>
<proteinExistence type="inferred from homology"/>
<dbReference type="STRING" id="74557.A0A1W0A5T5"/>
<evidence type="ECO:0000259" key="16">
    <source>
        <dbReference type="PROSITE" id="PS50106"/>
    </source>
</evidence>
<dbReference type="GO" id="GO:0006168">
    <property type="term" value="P:adenine salvage"/>
    <property type="evidence" value="ECO:0007669"/>
    <property type="project" value="InterPro"/>
</dbReference>
<dbReference type="InterPro" id="IPR016040">
    <property type="entry name" value="NAD(P)-bd_dom"/>
</dbReference>
<dbReference type="InterPro" id="IPR001849">
    <property type="entry name" value="PH_domain"/>
</dbReference>
<dbReference type="Pfam" id="PF02204">
    <property type="entry name" value="VPS9"/>
    <property type="match status" value="1"/>
</dbReference>
<evidence type="ECO:0000256" key="6">
    <source>
        <dbReference type="ARBA" id="ARBA00008391"/>
    </source>
</evidence>
<comment type="caution">
    <text evidence="18">The sequence shown here is derived from an EMBL/GenBank/DDBJ whole genome shotgun (WGS) entry which is preliminary data.</text>
</comment>
<dbReference type="HAMAP" id="MF_00004">
    <property type="entry name" value="Aden_phosphoribosyltr"/>
    <property type="match status" value="1"/>
</dbReference>
<dbReference type="FunFam" id="3.40.50.720:FF:000924">
    <property type="entry name" value="GDP-mannose 4,6 dehydratase"/>
    <property type="match status" value="1"/>
</dbReference>
<comment type="similarity">
    <text evidence="6">Belongs to the purine/pyrimidine phosphoribosyltransferase family.</text>
</comment>
<keyword evidence="10" id="KW-0328">Glycosyltransferase</keyword>
<name>A0A1W0A5T5_9STRA</name>
<dbReference type="InterPro" id="IPR005764">
    <property type="entry name" value="Ade_phspho_trans"/>
</dbReference>
<evidence type="ECO:0000313" key="19">
    <source>
        <dbReference type="Proteomes" id="UP000243217"/>
    </source>
</evidence>
<dbReference type="InterPro" id="IPR003123">
    <property type="entry name" value="VPS9"/>
</dbReference>
<dbReference type="GO" id="GO:0044209">
    <property type="term" value="P:AMP salvage"/>
    <property type="evidence" value="ECO:0007669"/>
    <property type="project" value="UniProtKB-UniPathway"/>
</dbReference>
<dbReference type="PANTHER" id="PTHR43715:SF1">
    <property type="entry name" value="GDP-MANNOSE 4,6 DEHYDRATASE"/>
    <property type="match status" value="1"/>
</dbReference>
<dbReference type="SUPFAM" id="SSF51735">
    <property type="entry name" value="NAD(P)-binding Rossmann-fold domains"/>
    <property type="match status" value="1"/>
</dbReference>
<evidence type="ECO:0000256" key="12">
    <source>
        <dbReference type="ARBA" id="ARBA00022726"/>
    </source>
</evidence>
<evidence type="ECO:0000313" key="18">
    <source>
        <dbReference type="EMBL" id="OQS05654.1"/>
    </source>
</evidence>
<dbReference type="GO" id="GO:0005737">
    <property type="term" value="C:cytoplasm"/>
    <property type="evidence" value="ECO:0007669"/>
    <property type="project" value="UniProtKB-SubCell"/>
</dbReference>
<evidence type="ECO:0000256" key="7">
    <source>
        <dbReference type="ARBA" id="ARBA00009263"/>
    </source>
</evidence>
<dbReference type="Pfam" id="PF00169">
    <property type="entry name" value="PH"/>
    <property type="match status" value="2"/>
</dbReference>
<evidence type="ECO:0000259" key="15">
    <source>
        <dbReference type="PROSITE" id="PS50003"/>
    </source>
</evidence>
<feature type="compositionally biased region" description="Basic and acidic residues" evidence="14">
    <location>
        <begin position="132"/>
        <end position="142"/>
    </location>
</feature>
<dbReference type="InterPro" id="IPR029057">
    <property type="entry name" value="PRTase-like"/>
</dbReference>
<dbReference type="OrthoDB" id="10261837at2759"/>
<dbReference type="NCBIfam" id="NF002636">
    <property type="entry name" value="PRK02304.1-5"/>
    <property type="match status" value="1"/>
</dbReference>
<keyword evidence="19" id="KW-1185">Reference proteome</keyword>
<evidence type="ECO:0000256" key="1">
    <source>
        <dbReference type="ARBA" id="ARBA00000868"/>
    </source>
</evidence>
<sequence length="1318" mass="149304">MVMHDTPSHAKKEGLEAVFPSTRWRSNSERHCRSLMDIAASRSFRHVVEFARIDEDIIRWKKRAVESVRSASIRAIHLQERLDIHRQSSIRHLEVTRLTLTEWQQDNDDDDDEEEDNKHVLQVEPTKSLQKAKPEEPEDDKTYKPIVHHSGWLIKRGHRTHNFKRRLFCLVGHELIYHDSHQSAPANVLGTLNLKKETKAYRIPNHGFILRQGSFEMLLYTTNDQDRDLWIKKLQECNVIVDSTRTPRNSNNQKQVEELIVHSGWLRKQGQFMKSLKRRWFQLTSKTLTYHRSPEIPKARGKLVIGPNTSVAYIDTRKTGERHSFSITENSLQKRSRVLIVHADSQEDMSIWVASLASVIDGQYADVEGSSSHIFTPKNGLLSPALSCDDSLSDSELETPTNMNHQESKPATIDDSIREITREAQLILISPYSPEGTTSTKFLKETLAKTMSLDAIRHFIEGLTEYMIQTRMQEFRTLGGIDEMDGNSFEIIAQIISEQVEERVFYPLHRIVYQSLMTKTKKDVRALKDRLELLRTKKQAYFGITCVSPSGYTTAISVMNEIDSSSLPYMKRAKLVKACQAIYSVAADEHLVDGAMSADDFIPAFIYVVVQCQVEDILTLKDLLVAFTPMSNQGETAYFVTCLEIAIEYVQSLVVLQELELDGDKPLGIEFAVDDQILLVKHIVNDSQAAQCGGVVQSDVLMAVNGLLVDGKELEELNRLLESLHGPLALSFVKRDDYKLVKARCHLMSKESNDLLRSLTMGGTTDVCMGSSSYAFDPLKEYECRDRIALITGITGQDGSYLSELLLSKGYIVHGLIRRSSSFNTERIDHLYKDPHLQGVRLFLHFGDLADSSNLCAIIARVQPHEVYNLGAMSHVRVSFEMPEYTADVDGIGTLRLLNAIHACGRPNTRFYQASTSELFGQVKETPQTEKTPFYPRSPYGVAKQFAFWTVVNYREAYGMFGVNGILFNHESPRRGPTFVTRKITRGVARIHAGLQDCLYMGNLDAQRDWGHARDYVYCMWKMLQADQPQDFVVATGECHSVRELIELAFSYANIPITWKGIRGSMEEVAILVHEPERIVVRIDPKYFRPAEVDLLLGDASKAKQLLQWTPTITFTQLVREMMDTETLSQYLKSKIRTIPDFPKPGSDFWDVTTLLLDPEAFQITINAFVERYKDKNITHIVSCESRGFIFGSPLALALKCAFVPVRRARKLPGHVIGIDYTSGFYHGRFEVHDDGIPPGSRVVVIDDLVATGNTLLVTCQLMQQLGAQVIECGCVVSSSKVHKQEDGHVNEIILHQPEHKIHGNGPTVFSLASYTVE</sequence>
<dbReference type="InterPro" id="IPR036291">
    <property type="entry name" value="NAD(P)-bd_dom_sf"/>
</dbReference>
<comment type="similarity">
    <text evidence="7">Belongs to the NAD(P)-dependent epimerase/dehydratase family. GDP-mannose 4,6-dehydratase subfamily.</text>
</comment>
<dbReference type="FunFam" id="3.40.50.2020:FF:000004">
    <property type="entry name" value="Adenine phosphoribosyltransferase"/>
    <property type="match status" value="1"/>
</dbReference>
<dbReference type="Gene3D" id="3.90.25.10">
    <property type="entry name" value="UDP-galactose 4-epimerase, domain 1"/>
    <property type="match status" value="1"/>
</dbReference>
<organism evidence="18 19">
    <name type="scientific">Thraustotheca clavata</name>
    <dbReference type="NCBI Taxonomy" id="74557"/>
    <lineage>
        <taxon>Eukaryota</taxon>
        <taxon>Sar</taxon>
        <taxon>Stramenopiles</taxon>
        <taxon>Oomycota</taxon>
        <taxon>Saprolegniomycetes</taxon>
        <taxon>Saprolegniales</taxon>
        <taxon>Achlyaceae</taxon>
        <taxon>Thraustotheca</taxon>
    </lineage>
</organism>
<dbReference type="Gene3D" id="3.40.50.2020">
    <property type="match status" value="1"/>
</dbReference>
<evidence type="ECO:0000256" key="14">
    <source>
        <dbReference type="SAM" id="MobiDB-lite"/>
    </source>
</evidence>
<feature type="domain" description="PH" evidence="15">
    <location>
        <begin position="146"/>
        <end position="239"/>
    </location>
</feature>
<comment type="cofactor">
    <cofactor evidence="2">
        <name>NADP(+)</name>
        <dbReference type="ChEBI" id="CHEBI:58349"/>
    </cofactor>
</comment>
<dbReference type="HAMAP" id="MF_00955">
    <property type="entry name" value="GDP_Man_dehydratase"/>
    <property type="match status" value="1"/>
</dbReference>
<dbReference type="SUPFAM" id="SSF109993">
    <property type="entry name" value="VPS9 domain"/>
    <property type="match status" value="1"/>
</dbReference>
<keyword evidence="13" id="KW-0456">Lyase</keyword>
<accession>A0A1W0A5T5</accession>
<dbReference type="Pfam" id="PF16363">
    <property type="entry name" value="GDP_Man_Dehyd"/>
    <property type="match status" value="1"/>
</dbReference>
<protein>
    <submittedName>
        <fullName evidence="18">GDP-mannose 4,6 dehydratase</fullName>
    </submittedName>
</protein>
<dbReference type="Proteomes" id="UP000243217">
    <property type="component" value="Unassembled WGS sequence"/>
</dbReference>
<dbReference type="SMART" id="SM00233">
    <property type="entry name" value="PH"/>
    <property type="match status" value="2"/>
</dbReference>
<evidence type="ECO:0000256" key="3">
    <source>
        <dbReference type="ARBA" id="ARBA00003968"/>
    </source>
</evidence>
<comment type="catalytic activity">
    <reaction evidence="1">
        <text>AMP + diphosphate = 5-phospho-alpha-D-ribose 1-diphosphate + adenine</text>
        <dbReference type="Rhea" id="RHEA:16609"/>
        <dbReference type="ChEBI" id="CHEBI:16708"/>
        <dbReference type="ChEBI" id="CHEBI:33019"/>
        <dbReference type="ChEBI" id="CHEBI:58017"/>
        <dbReference type="ChEBI" id="CHEBI:456215"/>
        <dbReference type="EC" id="2.4.2.7"/>
    </reaction>
</comment>
<evidence type="ECO:0000256" key="10">
    <source>
        <dbReference type="ARBA" id="ARBA00022676"/>
    </source>
</evidence>
<dbReference type="NCBIfam" id="TIGR01472">
    <property type="entry name" value="gmd"/>
    <property type="match status" value="1"/>
</dbReference>
<dbReference type="SUPFAM" id="SSF50729">
    <property type="entry name" value="PH domain-like"/>
    <property type="match status" value="2"/>
</dbReference>
<dbReference type="GO" id="GO:0006166">
    <property type="term" value="P:purine ribonucleoside salvage"/>
    <property type="evidence" value="ECO:0007669"/>
    <property type="project" value="UniProtKB-KW"/>
</dbReference>
<dbReference type="InterPro" id="IPR011993">
    <property type="entry name" value="PH-like_dom_sf"/>
</dbReference>
<dbReference type="GO" id="GO:0042351">
    <property type="term" value="P:'de novo' GDP-L-fucose biosynthetic process"/>
    <property type="evidence" value="ECO:0007669"/>
    <property type="project" value="TreeGrafter"/>
</dbReference>
<feature type="domain" description="VPS9" evidence="17">
    <location>
        <begin position="521"/>
        <end position="659"/>
    </location>
</feature>
<dbReference type="InterPro" id="IPR001478">
    <property type="entry name" value="PDZ"/>
</dbReference>
<dbReference type="Gene3D" id="2.30.42.10">
    <property type="match status" value="1"/>
</dbReference>
<feature type="domain" description="PH" evidence="15">
    <location>
        <begin position="259"/>
        <end position="361"/>
    </location>
</feature>
<dbReference type="EMBL" id="JNBS01000433">
    <property type="protein sequence ID" value="OQS05654.1"/>
    <property type="molecule type" value="Genomic_DNA"/>
</dbReference>
<dbReference type="Gene3D" id="3.40.50.720">
    <property type="entry name" value="NAD(P)-binding Rossmann-like Domain"/>
    <property type="match status" value="1"/>
</dbReference>
<dbReference type="CDD" id="cd06223">
    <property type="entry name" value="PRTases_typeI"/>
    <property type="match status" value="1"/>
</dbReference>
<dbReference type="PROSITE" id="PS50003">
    <property type="entry name" value="PH_DOMAIN"/>
    <property type="match status" value="2"/>
</dbReference>
<dbReference type="SUPFAM" id="SSF50156">
    <property type="entry name" value="PDZ domain-like"/>
    <property type="match status" value="1"/>
</dbReference>
<dbReference type="PROSITE" id="PS50106">
    <property type="entry name" value="PDZ"/>
    <property type="match status" value="1"/>
</dbReference>
<gene>
    <name evidence="18" type="ORF">THRCLA_02245</name>
</gene>
<dbReference type="SUPFAM" id="SSF53271">
    <property type="entry name" value="PRTase-like"/>
    <property type="match status" value="1"/>
</dbReference>